<dbReference type="GO" id="GO:0003677">
    <property type="term" value="F:DNA binding"/>
    <property type="evidence" value="ECO:0007669"/>
    <property type="project" value="InterPro"/>
</dbReference>
<dbReference type="GO" id="GO:0006313">
    <property type="term" value="P:DNA transposition"/>
    <property type="evidence" value="ECO:0007669"/>
    <property type="project" value="InterPro"/>
</dbReference>
<dbReference type="GO" id="GO:0004803">
    <property type="term" value="F:transposase activity"/>
    <property type="evidence" value="ECO:0007669"/>
    <property type="project" value="InterPro"/>
</dbReference>
<name>B3ED90_CHLL2</name>
<organism evidence="2 3">
    <name type="scientific">Chlorobium limicola (strain DSM 245 / NBRC 103803 / 6330)</name>
    <dbReference type="NCBI Taxonomy" id="290315"/>
    <lineage>
        <taxon>Bacteria</taxon>
        <taxon>Pseudomonadati</taxon>
        <taxon>Chlorobiota</taxon>
        <taxon>Chlorobiia</taxon>
        <taxon>Chlorobiales</taxon>
        <taxon>Chlorobiaceae</taxon>
        <taxon>Chlorobium/Pelodictyon group</taxon>
        <taxon>Chlorobium</taxon>
    </lineage>
</organism>
<evidence type="ECO:0000313" key="3">
    <source>
        <dbReference type="Proteomes" id="UP000008841"/>
    </source>
</evidence>
<dbReference type="Proteomes" id="UP000008841">
    <property type="component" value="Chromosome"/>
</dbReference>
<protein>
    <submittedName>
        <fullName evidence="2">Transposase IS4 family protein</fullName>
    </submittedName>
</protein>
<dbReference type="RefSeq" id="WP_012466392.1">
    <property type="nucleotide sequence ID" value="NC_010803.1"/>
</dbReference>
<feature type="domain" description="Transposase IS4-like" evidence="1">
    <location>
        <begin position="170"/>
        <end position="456"/>
    </location>
</feature>
<dbReference type="InterPro" id="IPR002559">
    <property type="entry name" value="Transposase_11"/>
</dbReference>
<reference evidence="2 3" key="1">
    <citation type="submission" date="2008-05" db="EMBL/GenBank/DDBJ databases">
        <title>Complete sequence of Chlorobium limicola DSM 245.</title>
        <authorList>
            <consortium name="US DOE Joint Genome Institute"/>
            <person name="Lucas S."/>
            <person name="Copeland A."/>
            <person name="Lapidus A."/>
            <person name="Glavina del Rio T."/>
            <person name="Dalin E."/>
            <person name="Tice H."/>
            <person name="Bruce D."/>
            <person name="Goodwin L."/>
            <person name="Pitluck S."/>
            <person name="Schmutz J."/>
            <person name="Larimer F."/>
            <person name="Land M."/>
            <person name="Hauser L."/>
            <person name="Kyrpides N."/>
            <person name="Ovchinnikova G."/>
            <person name="Zhao F."/>
            <person name="Li T."/>
            <person name="Liu Z."/>
            <person name="Overmann J."/>
            <person name="Bryant D.A."/>
            <person name="Richardson P."/>
        </authorList>
    </citation>
    <scope>NUCLEOTIDE SEQUENCE [LARGE SCALE GENOMIC DNA]</scope>
    <source>
        <strain evidence="3">DSM 245 / NBRC 103803 / 6330</strain>
    </source>
</reference>
<dbReference type="eggNOG" id="COG5421">
    <property type="taxonomic scope" value="Bacteria"/>
</dbReference>
<evidence type="ECO:0000259" key="1">
    <source>
        <dbReference type="Pfam" id="PF01609"/>
    </source>
</evidence>
<evidence type="ECO:0000313" key="2">
    <source>
        <dbReference type="EMBL" id="ACD90515.1"/>
    </source>
</evidence>
<dbReference type="OrthoDB" id="7327264at2"/>
<sequence>MAYRVHQLNKKTGVTYVYEAVSTWDKTLKQARNKQICVGKIDPVTGEFVPSKRLDPAQSALRDPAVTASAQVMGPTFVLDAIALRTGVSALMKSVFPQSHQELMAMAFYLTSQGGALSLCASWAKGHMPDLAASLGSQRMSDLLASIGTDRKQAFFAKWMKMRLENDYLCYDITSVSSYSELNEYIKYGYNRDEEKLPQLNLAMLFGQKSGLPGYYHRIPGNINDVSTLHNLLETFRMLEIGQLHYVMDKGFYSKKNVDDLVGYRDHFTISVPINNRWLQRAIDDIHQTIHGPEGYRRLDDEILYVHSRFYPWGEARRRCYLHLYYNATKRAREIDTFNESLFRYREELESGKPIAAHRKAYEDFFTVKTTPKRGTIVSFNTEAINRHISRYAGFQALLSSDIKDPVEALRVYRNKDSVEKCFDDLKNTLDMKRLRMHSSATVDGRLFIQFIALILISALRKQMRDSGLIEQYTVRELLREMETLTKITYSGKYGHILTELTKPQRQILTALNIPVLDPASL</sequence>
<proteinExistence type="predicted"/>
<gene>
    <name evidence="2" type="ordered locus">Clim_1456</name>
</gene>
<dbReference type="PANTHER" id="PTHR34614">
    <property type="match status" value="1"/>
</dbReference>
<dbReference type="HOGENOM" id="CLU_031289_3_0_10"/>
<dbReference type="EMBL" id="CP001097">
    <property type="protein sequence ID" value="ACD90515.1"/>
    <property type="molecule type" value="Genomic_DNA"/>
</dbReference>
<dbReference type="PANTHER" id="PTHR34614:SF2">
    <property type="entry name" value="TRANSPOSASE IS4-LIKE DOMAIN-CONTAINING PROTEIN"/>
    <property type="match status" value="1"/>
</dbReference>
<dbReference type="AlphaFoldDB" id="B3ED90"/>
<dbReference type="Pfam" id="PF01609">
    <property type="entry name" value="DDE_Tnp_1"/>
    <property type="match status" value="1"/>
</dbReference>
<dbReference type="KEGG" id="cli:Clim_1456"/>
<accession>B3ED90</accession>